<feature type="binding site" evidence="5">
    <location>
        <position position="219"/>
    </location>
    <ligand>
        <name>NAD(+)</name>
        <dbReference type="ChEBI" id="CHEBI:57540"/>
    </ligand>
</feature>
<protein>
    <recommendedName>
        <fullName evidence="3">Glutamate dehydrogenase</fullName>
    </recommendedName>
</protein>
<dbReference type="GO" id="GO:0004352">
    <property type="term" value="F:glutamate dehydrogenase (NAD+) activity"/>
    <property type="evidence" value="ECO:0007669"/>
    <property type="project" value="TreeGrafter"/>
</dbReference>
<dbReference type="InterPro" id="IPR014362">
    <property type="entry name" value="Glu_DH"/>
</dbReference>
<evidence type="ECO:0000313" key="9">
    <source>
        <dbReference type="EMBL" id="PIS40588.1"/>
    </source>
</evidence>
<dbReference type="Pfam" id="PF00208">
    <property type="entry name" value="ELFV_dehydrog"/>
    <property type="match status" value="1"/>
</dbReference>
<organism evidence="9 10">
    <name type="scientific">Candidatus Kerfeldbacteria bacterium CG08_land_8_20_14_0_20_43_14</name>
    <dbReference type="NCBI Taxonomy" id="2014246"/>
    <lineage>
        <taxon>Bacteria</taxon>
        <taxon>Candidatus Kerfeldiibacteriota</taxon>
    </lineage>
</organism>
<dbReference type="InterPro" id="IPR033922">
    <property type="entry name" value="NAD_bind_Glu_DH"/>
</dbReference>
<dbReference type="SMART" id="SM00839">
    <property type="entry name" value="ELFV_dehydrog"/>
    <property type="match status" value="1"/>
</dbReference>
<evidence type="ECO:0000256" key="7">
    <source>
        <dbReference type="RuleBase" id="RU004417"/>
    </source>
</evidence>
<comment type="similarity">
    <text evidence="1 3 7">Belongs to the Glu/Leu/Phe/Val dehydrogenases family.</text>
</comment>
<dbReference type="SUPFAM" id="SSF53223">
    <property type="entry name" value="Aminoacid dehydrogenase-like, N-terminal domain"/>
    <property type="match status" value="1"/>
</dbReference>
<feature type="binding site" evidence="5">
    <location>
        <position position="92"/>
    </location>
    <ligand>
        <name>substrate</name>
    </ligand>
</feature>
<feature type="binding site" evidence="5">
    <location>
        <position position="188"/>
    </location>
    <ligand>
        <name>NAD(+)</name>
        <dbReference type="ChEBI" id="CHEBI:57540"/>
    </ligand>
</feature>
<dbReference type="InterPro" id="IPR046346">
    <property type="entry name" value="Aminoacid_DH-like_N_sf"/>
</dbReference>
<dbReference type="SUPFAM" id="SSF51735">
    <property type="entry name" value="NAD(P)-binding Rossmann-fold domains"/>
    <property type="match status" value="1"/>
</dbReference>
<keyword evidence="5" id="KW-0547">Nucleotide-binding</keyword>
<reference evidence="10" key="1">
    <citation type="submission" date="2017-09" db="EMBL/GenBank/DDBJ databases">
        <title>Depth-based differentiation of microbial function through sediment-hosted aquifers and enrichment of novel symbionts in the deep terrestrial subsurface.</title>
        <authorList>
            <person name="Probst A.J."/>
            <person name="Ladd B."/>
            <person name="Jarett J.K."/>
            <person name="Geller-Mcgrath D.E."/>
            <person name="Sieber C.M.K."/>
            <person name="Emerson J.B."/>
            <person name="Anantharaman K."/>
            <person name="Thomas B.C."/>
            <person name="Malmstrom R."/>
            <person name="Stieglmeier M."/>
            <person name="Klingl A."/>
            <person name="Woyke T."/>
            <person name="Ryan C.M."/>
            <person name="Banfield J.F."/>
        </authorList>
    </citation>
    <scope>NUCLEOTIDE SEQUENCE [LARGE SCALE GENOMIC DNA]</scope>
</reference>
<dbReference type="InterPro" id="IPR006097">
    <property type="entry name" value="Glu/Leu/Phe/Val/Trp_DH_dimer"/>
</dbReference>
<feature type="active site" description="Proton donor" evidence="4">
    <location>
        <position position="104"/>
    </location>
</feature>
<feature type="binding site" evidence="5">
    <location>
        <position position="358"/>
    </location>
    <ligand>
        <name>substrate</name>
    </ligand>
</feature>
<feature type="site" description="Important for catalysis" evidence="6">
    <location>
        <position position="144"/>
    </location>
</feature>
<dbReference type="PANTHER" id="PTHR11606">
    <property type="entry name" value="GLUTAMATE DEHYDROGENASE"/>
    <property type="match status" value="1"/>
</dbReference>
<dbReference type="EMBL" id="PEXW01000057">
    <property type="protein sequence ID" value="PIS40588.1"/>
    <property type="molecule type" value="Genomic_DNA"/>
</dbReference>
<feature type="domain" description="Glutamate/phenylalanine/leucine/valine/L-tryptophan dehydrogenase C-terminal" evidence="8">
    <location>
        <begin position="181"/>
        <end position="422"/>
    </location>
</feature>
<dbReference type="GO" id="GO:0000166">
    <property type="term" value="F:nucleotide binding"/>
    <property type="evidence" value="ECO:0007669"/>
    <property type="project" value="UniProtKB-KW"/>
</dbReference>
<dbReference type="Gene3D" id="3.40.50.10860">
    <property type="entry name" value="Leucine Dehydrogenase, chain A, domain 1"/>
    <property type="match status" value="1"/>
</dbReference>
<dbReference type="Gene3D" id="3.40.50.720">
    <property type="entry name" value="NAD(P)-binding Rossmann-like Domain"/>
    <property type="match status" value="1"/>
</dbReference>
<dbReference type="InterPro" id="IPR006095">
    <property type="entry name" value="Glu/Leu/Phe/Val/Trp_DH"/>
</dbReference>
<evidence type="ECO:0000256" key="4">
    <source>
        <dbReference type="PIRSR" id="PIRSR000185-1"/>
    </source>
</evidence>
<dbReference type="GO" id="GO:0006538">
    <property type="term" value="P:L-glutamate catabolic process"/>
    <property type="evidence" value="ECO:0007669"/>
    <property type="project" value="TreeGrafter"/>
</dbReference>
<dbReference type="AlphaFoldDB" id="A0A2H0YQ34"/>
<evidence type="ECO:0000256" key="5">
    <source>
        <dbReference type="PIRSR" id="PIRSR000185-2"/>
    </source>
</evidence>
<name>A0A2H0YQ34_9BACT</name>
<evidence type="ECO:0000256" key="2">
    <source>
        <dbReference type="ARBA" id="ARBA00023002"/>
    </source>
</evidence>
<dbReference type="InterPro" id="IPR006096">
    <property type="entry name" value="Glu/Leu/Phe/Val/Trp_DH_C"/>
</dbReference>
<proteinExistence type="inferred from homology"/>
<keyword evidence="2 3" id="KW-0560">Oxidoreductase</keyword>
<feature type="binding site" evidence="5">
    <location>
        <position position="68"/>
    </location>
    <ligand>
        <name>substrate</name>
    </ligand>
</feature>
<dbReference type="PRINTS" id="PR00082">
    <property type="entry name" value="GLFDHDRGNASE"/>
</dbReference>
<comment type="caution">
    <text evidence="9">The sequence shown here is derived from an EMBL/GenBank/DDBJ whole genome shotgun (WGS) entry which is preliminary data.</text>
</comment>
<dbReference type="Proteomes" id="UP000236845">
    <property type="component" value="Unassembled WGS sequence"/>
</dbReference>
<dbReference type="InterPro" id="IPR036291">
    <property type="entry name" value="NAD(P)-bd_dom_sf"/>
</dbReference>
<evidence type="ECO:0000256" key="6">
    <source>
        <dbReference type="PIRSR" id="PIRSR000185-3"/>
    </source>
</evidence>
<dbReference type="PANTHER" id="PTHR11606:SF13">
    <property type="entry name" value="GLUTAMATE DEHYDROGENASE 1, MITOCHONDRIAL"/>
    <property type="match status" value="1"/>
</dbReference>
<evidence type="ECO:0000256" key="3">
    <source>
        <dbReference type="PIRNR" id="PIRNR000185"/>
    </source>
</evidence>
<dbReference type="CDD" id="cd01076">
    <property type="entry name" value="NAD_bind_1_Glu_DH"/>
    <property type="match status" value="1"/>
</dbReference>
<evidence type="ECO:0000259" key="8">
    <source>
        <dbReference type="SMART" id="SM00839"/>
    </source>
</evidence>
<evidence type="ECO:0000313" key="10">
    <source>
        <dbReference type="Proteomes" id="UP000236845"/>
    </source>
</evidence>
<sequence length="423" mass="46283">MANNPYESAMTQLKRAAKIINLEPYILDILKRPVRILETGIPVKMDDGSTKIFQAYRVQYNDARGPFKGGIRFHPSADLDEVKALAFWMVIKCAVVNVPFGGSKGGITVEPKSLSLRELQQLSRGWVRAFARYLGPKKDVPAPDVYTNPTIMGWMADEFGQVAGEWQPAAFTGKPIALGGSQGRTEATGHGGFLVVEALIKKLNLNKERTTVAVQGFGNVGFYVAKKLHDAGYSVIALSDSKGGILDKRNHGMDPENVMRSKKEKGLIGGCYCAGMVCDCENYQKISNAELLEMEVDILIPAALENVITAENAGRIKAKAIVEMANGPTTPEADEILRQKKIVVVPDVLANAGGVTVSYFEWVQNNTGEAWKRAEVLDKLKPIMENSFEEIWGVSIEKKIDLRTAAFALALQRIAEAIKARGL</sequence>
<evidence type="ECO:0000256" key="1">
    <source>
        <dbReference type="ARBA" id="ARBA00006382"/>
    </source>
</evidence>
<keyword evidence="5" id="KW-0520">NAD</keyword>
<accession>A0A2H0YQ34</accession>
<gene>
    <name evidence="9" type="ORF">COT26_02555</name>
</gene>
<dbReference type="Pfam" id="PF02812">
    <property type="entry name" value="ELFV_dehydrog_N"/>
    <property type="match status" value="1"/>
</dbReference>
<dbReference type="PIRSF" id="PIRSF000185">
    <property type="entry name" value="Glu_DH"/>
    <property type="match status" value="1"/>
</dbReference>